<reference evidence="1 2" key="1">
    <citation type="journal article" date="2019" name="Sci. Rep.">
        <title>Orb-weaving spider Araneus ventricosus genome elucidates the spidroin gene catalogue.</title>
        <authorList>
            <person name="Kono N."/>
            <person name="Nakamura H."/>
            <person name="Ohtoshi R."/>
            <person name="Moran D.A.P."/>
            <person name="Shinohara A."/>
            <person name="Yoshida Y."/>
            <person name="Fujiwara M."/>
            <person name="Mori M."/>
            <person name="Tomita M."/>
            <person name="Arakawa K."/>
        </authorList>
    </citation>
    <scope>NUCLEOTIDE SEQUENCE [LARGE SCALE GENOMIC DNA]</scope>
</reference>
<keyword evidence="2" id="KW-1185">Reference proteome</keyword>
<evidence type="ECO:0000313" key="2">
    <source>
        <dbReference type="Proteomes" id="UP000499080"/>
    </source>
</evidence>
<name>A0A4Y2JY54_ARAVE</name>
<comment type="caution">
    <text evidence="1">The sequence shown here is derived from an EMBL/GenBank/DDBJ whole genome shotgun (WGS) entry which is preliminary data.</text>
</comment>
<protein>
    <submittedName>
        <fullName evidence="1">Uncharacterized protein</fullName>
    </submittedName>
</protein>
<gene>
    <name evidence="1" type="ORF">AVEN_55747_1</name>
</gene>
<proteinExistence type="predicted"/>
<dbReference type="Proteomes" id="UP000499080">
    <property type="component" value="Unassembled WGS sequence"/>
</dbReference>
<evidence type="ECO:0000313" key="1">
    <source>
        <dbReference type="EMBL" id="GBM94196.1"/>
    </source>
</evidence>
<organism evidence="1 2">
    <name type="scientific">Araneus ventricosus</name>
    <name type="common">Orbweaver spider</name>
    <name type="synonym">Epeira ventricosa</name>
    <dbReference type="NCBI Taxonomy" id="182803"/>
    <lineage>
        <taxon>Eukaryota</taxon>
        <taxon>Metazoa</taxon>
        <taxon>Ecdysozoa</taxon>
        <taxon>Arthropoda</taxon>
        <taxon>Chelicerata</taxon>
        <taxon>Arachnida</taxon>
        <taxon>Araneae</taxon>
        <taxon>Araneomorphae</taxon>
        <taxon>Entelegynae</taxon>
        <taxon>Araneoidea</taxon>
        <taxon>Araneidae</taxon>
        <taxon>Araneus</taxon>
    </lineage>
</organism>
<dbReference type="AlphaFoldDB" id="A0A4Y2JY54"/>
<sequence>MYHCGISFSCVGNPKIPRRFIVQNSDKRGMFDVGIKYLQKQETVRYDPLIINHHYQIHFTELLFVHRLLTSFVGTTLDNHPCEIPFLDEIDSDTFYRKSFFNA</sequence>
<accession>A0A4Y2JY54</accession>
<dbReference type="EMBL" id="BGPR01003947">
    <property type="protein sequence ID" value="GBM94196.1"/>
    <property type="molecule type" value="Genomic_DNA"/>
</dbReference>